<dbReference type="PROSITE" id="PS50294">
    <property type="entry name" value="WD_REPEATS_REGION"/>
    <property type="match status" value="3"/>
</dbReference>
<evidence type="ECO:0000256" key="7">
    <source>
        <dbReference type="ARBA" id="ARBA00030034"/>
    </source>
</evidence>
<keyword evidence="6" id="KW-0677">Repeat</keyword>
<dbReference type="PANTHER" id="PTHR22847:SF745">
    <property type="entry name" value="F-BOX_WD REPEAT-CONTAINING PROTEIN 7"/>
    <property type="match status" value="1"/>
</dbReference>
<comment type="function">
    <text evidence="1">Component of the SCF(sconB) E3 ubiquitin ligase complex involved in the regulation of sulfur metabolite repression, probably by mediating the inactivation or degradation of the metR transcription factor.</text>
</comment>
<evidence type="ECO:0000256" key="2">
    <source>
        <dbReference type="ARBA" id="ARBA00007968"/>
    </source>
</evidence>
<dbReference type="InterPro" id="IPR001680">
    <property type="entry name" value="WD40_rpt"/>
</dbReference>
<dbReference type="PROSITE" id="PS00678">
    <property type="entry name" value="WD_REPEATS_1"/>
    <property type="match status" value="2"/>
</dbReference>
<dbReference type="InterPro" id="IPR019775">
    <property type="entry name" value="WD40_repeat_CS"/>
</dbReference>
<dbReference type="OrthoDB" id="19711at2759"/>
<feature type="repeat" description="WD" evidence="9">
    <location>
        <begin position="593"/>
        <end position="634"/>
    </location>
</feature>
<proteinExistence type="inferred from homology"/>
<feature type="repeat" description="WD" evidence="9">
    <location>
        <begin position="472"/>
        <end position="511"/>
    </location>
</feature>
<name>A0A2B7WGQ5_POLH7</name>
<dbReference type="Pfam" id="PF12937">
    <property type="entry name" value="F-box-like"/>
    <property type="match status" value="1"/>
</dbReference>
<accession>A0A2B7WGQ5</accession>
<feature type="region of interest" description="Disordered" evidence="10">
    <location>
        <begin position="1"/>
        <end position="109"/>
    </location>
</feature>
<gene>
    <name evidence="12" type="ORF">AJ80_09912</name>
</gene>
<feature type="compositionally biased region" description="Basic and acidic residues" evidence="10">
    <location>
        <begin position="47"/>
        <end position="57"/>
    </location>
</feature>
<evidence type="ECO:0000256" key="10">
    <source>
        <dbReference type="SAM" id="MobiDB-lite"/>
    </source>
</evidence>
<dbReference type="SUPFAM" id="SSF81383">
    <property type="entry name" value="F-box domain"/>
    <property type="match status" value="1"/>
</dbReference>
<comment type="similarity">
    <text evidence="2">Belongs to the WD repeat MET30/SCONB/SCON-2 family.</text>
</comment>
<dbReference type="PANTHER" id="PTHR22847">
    <property type="entry name" value="WD40 REPEAT PROTEIN"/>
    <property type="match status" value="1"/>
</dbReference>
<sequence>MSPTSPSTSRSVRRRPSVLIRVRPQTSGGDIQFSPLPVRPHTGVWMPHEDGSYKDVESPFPPHEGPVFEYPDPEGSKSAVNLQVSEEELPTSPSRRTTRHRPSKSFSSIRHGVSELRAVARRLSLSIRHKSSKQHLEVPLEEGDSSSSRAVSEVGNDDDSGNVWLHSQQRLPHRPSVSSLNALSRFSSPVLGDVSAPIPGNGAAPPVLPHDLSRGAAARAAAAAQNEMLKIERIASMEESKALTPTVYSDTLSRDSESGIGISIMSPMEVAEEELDVVRQDPVTYLPSELMAQILAFLDAESVKNAELVSRSWHSEASSRHVWREVFRSEFGWYSKRREKNNGQPRSLGLGKPLPNQDWKNMLAIRRRLEQRWKDGEATAIYLQGHKDTVYCAQFDEDKIITGSRDRTIRVWQARSPWRCVKVLGTPKERDDFAPLPPVVFDAEPDAPGFPPLMSLYPTTTAKTEPPYTQPKYSHTASILCLQYDDEILVTGSSDHTCIIWDIKDDYRAVARLEAHKGGVLDVCFNKKYIVSCSKDTTLCVWDRNTGVLLKRLLGHRGPVNAVQLRGDLVVSASGDGVAKLWNIASGQCVKEFPSRDRGLACVEFSEDGRTILTGGNDHVIYQFDANTGELVNELKGHENLVRSVYLDSQNGRIVSGSYDLSVKVFDAKTGELALDFPGWTTSWILRAKSDYRRIVAVSQDSRAVIMDFGFMLDGIELLEE</sequence>
<dbReference type="InterPro" id="IPR036047">
    <property type="entry name" value="F-box-like_dom_sf"/>
</dbReference>
<feature type="repeat" description="WD" evidence="9">
    <location>
        <begin position="513"/>
        <end position="552"/>
    </location>
</feature>
<dbReference type="InterPro" id="IPR036322">
    <property type="entry name" value="WD40_repeat_dom_sf"/>
</dbReference>
<dbReference type="InterPro" id="IPR020472">
    <property type="entry name" value="WD40_PAC1"/>
</dbReference>
<dbReference type="AlphaFoldDB" id="A0A2B7WGQ5"/>
<evidence type="ECO:0000313" key="13">
    <source>
        <dbReference type="Proteomes" id="UP000224634"/>
    </source>
</evidence>
<organism evidence="12 13">
    <name type="scientific">Polytolypa hystricis (strain UAMH7299)</name>
    <dbReference type="NCBI Taxonomy" id="1447883"/>
    <lineage>
        <taxon>Eukaryota</taxon>
        <taxon>Fungi</taxon>
        <taxon>Dikarya</taxon>
        <taxon>Ascomycota</taxon>
        <taxon>Pezizomycotina</taxon>
        <taxon>Eurotiomycetes</taxon>
        <taxon>Eurotiomycetidae</taxon>
        <taxon>Onygenales</taxon>
        <taxon>Onygenales incertae sedis</taxon>
        <taxon>Polytolypa</taxon>
    </lineage>
</organism>
<dbReference type="STRING" id="1447883.A0A2B7WGQ5"/>
<dbReference type="PROSITE" id="PS50181">
    <property type="entry name" value="FBOX"/>
    <property type="match status" value="1"/>
</dbReference>
<evidence type="ECO:0000256" key="6">
    <source>
        <dbReference type="ARBA" id="ARBA00022737"/>
    </source>
</evidence>
<feature type="domain" description="F-box" evidence="11">
    <location>
        <begin position="280"/>
        <end position="326"/>
    </location>
</feature>
<feature type="repeat" description="WD" evidence="9">
    <location>
        <begin position="553"/>
        <end position="592"/>
    </location>
</feature>
<evidence type="ECO:0000256" key="9">
    <source>
        <dbReference type="PROSITE-ProRule" id="PRU00221"/>
    </source>
</evidence>
<reference evidence="12 13" key="1">
    <citation type="submission" date="2017-10" db="EMBL/GenBank/DDBJ databases">
        <title>Comparative genomics in systemic dimorphic fungi from Ajellomycetaceae.</title>
        <authorList>
            <person name="Munoz J.F."/>
            <person name="Mcewen J.G."/>
            <person name="Clay O.K."/>
            <person name="Cuomo C.A."/>
        </authorList>
    </citation>
    <scope>NUCLEOTIDE SEQUENCE [LARGE SCALE GENOMIC DNA]</scope>
    <source>
        <strain evidence="12 13">UAMH7299</strain>
    </source>
</reference>
<dbReference type="Proteomes" id="UP000224634">
    <property type="component" value="Unassembled WGS sequence"/>
</dbReference>
<dbReference type="Gene3D" id="2.130.10.10">
    <property type="entry name" value="YVTN repeat-like/Quinoprotein amine dehydrogenase"/>
    <property type="match status" value="2"/>
</dbReference>
<evidence type="ECO:0000256" key="4">
    <source>
        <dbReference type="ARBA" id="ARBA00015819"/>
    </source>
</evidence>
<feature type="repeat" description="WD" evidence="9">
    <location>
        <begin position="383"/>
        <end position="416"/>
    </location>
</feature>
<feature type="compositionally biased region" description="Low complexity" evidence="10">
    <location>
        <begin position="1"/>
        <end position="10"/>
    </location>
</feature>
<evidence type="ECO:0000256" key="5">
    <source>
        <dbReference type="ARBA" id="ARBA00022574"/>
    </source>
</evidence>
<feature type="repeat" description="WD" evidence="9">
    <location>
        <begin position="635"/>
        <end position="676"/>
    </location>
</feature>
<comment type="caution">
    <text evidence="12">The sequence shown here is derived from an EMBL/GenBank/DDBJ whole genome shotgun (WGS) entry which is preliminary data.</text>
</comment>
<keyword evidence="5 9" id="KW-0853">WD repeat</keyword>
<dbReference type="SMART" id="SM00256">
    <property type="entry name" value="FBOX"/>
    <property type="match status" value="1"/>
</dbReference>
<keyword evidence="13" id="KW-1185">Reference proteome</keyword>
<evidence type="ECO:0000256" key="3">
    <source>
        <dbReference type="ARBA" id="ARBA00011725"/>
    </source>
</evidence>
<dbReference type="Pfam" id="PF00400">
    <property type="entry name" value="WD40"/>
    <property type="match status" value="6"/>
</dbReference>
<protein>
    <recommendedName>
        <fullName evidence="4">Probable E3 ubiquitin ligase complex SCF subunit sconB</fullName>
    </recommendedName>
    <alternativeName>
        <fullName evidence="8">Sulfur controller B</fullName>
    </alternativeName>
    <alternativeName>
        <fullName evidence="7">Sulfur metabolite repression control protein B</fullName>
    </alternativeName>
</protein>
<evidence type="ECO:0000313" key="12">
    <source>
        <dbReference type="EMBL" id="PGG95792.1"/>
    </source>
</evidence>
<evidence type="ECO:0000256" key="1">
    <source>
        <dbReference type="ARBA" id="ARBA00002730"/>
    </source>
</evidence>
<dbReference type="SUPFAM" id="SSF50978">
    <property type="entry name" value="WD40 repeat-like"/>
    <property type="match status" value="1"/>
</dbReference>
<dbReference type="PROSITE" id="PS50082">
    <property type="entry name" value="WD_REPEATS_2"/>
    <property type="match status" value="6"/>
</dbReference>
<dbReference type="InterPro" id="IPR015943">
    <property type="entry name" value="WD40/YVTN_repeat-like_dom_sf"/>
</dbReference>
<dbReference type="EMBL" id="PDNA01000401">
    <property type="protein sequence ID" value="PGG95792.1"/>
    <property type="molecule type" value="Genomic_DNA"/>
</dbReference>
<comment type="subunit">
    <text evidence="3">Component of the SCF(sconB) E3 ubiquitin ligase complex.</text>
</comment>
<evidence type="ECO:0000256" key="8">
    <source>
        <dbReference type="ARBA" id="ARBA00032113"/>
    </source>
</evidence>
<dbReference type="PRINTS" id="PR00320">
    <property type="entry name" value="GPROTEINBRPT"/>
</dbReference>
<dbReference type="SMART" id="SM00320">
    <property type="entry name" value="WD40"/>
    <property type="match status" value="6"/>
</dbReference>
<dbReference type="CDD" id="cd00200">
    <property type="entry name" value="WD40"/>
    <property type="match status" value="1"/>
</dbReference>
<feature type="region of interest" description="Disordered" evidence="10">
    <location>
        <begin position="130"/>
        <end position="160"/>
    </location>
</feature>
<dbReference type="Gene3D" id="1.20.1280.50">
    <property type="match status" value="1"/>
</dbReference>
<dbReference type="InterPro" id="IPR001810">
    <property type="entry name" value="F-box_dom"/>
</dbReference>
<evidence type="ECO:0000259" key="11">
    <source>
        <dbReference type="PROSITE" id="PS50181"/>
    </source>
</evidence>